<dbReference type="InterPro" id="IPR052734">
    <property type="entry name" value="Nod_factor_acetyltransferase"/>
</dbReference>
<dbReference type="GO" id="GO:0016747">
    <property type="term" value="F:acyltransferase activity, transferring groups other than amino-acyl groups"/>
    <property type="evidence" value="ECO:0007669"/>
    <property type="project" value="InterPro"/>
</dbReference>
<dbReference type="InterPro" id="IPR002656">
    <property type="entry name" value="Acyl_transf_3_dom"/>
</dbReference>
<feature type="transmembrane region" description="Helical" evidence="1">
    <location>
        <begin position="288"/>
        <end position="309"/>
    </location>
</feature>
<evidence type="ECO:0000256" key="1">
    <source>
        <dbReference type="SAM" id="Phobius"/>
    </source>
</evidence>
<evidence type="ECO:0000313" key="3">
    <source>
        <dbReference type="EMBL" id="BAT23828.1"/>
    </source>
</evidence>
<dbReference type="AlphaFoldDB" id="A0A0P0YRQ9"/>
<keyword evidence="1" id="KW-0812">Transmembrane</keyword>
<keyword evidence="1" id="KW-0472">Membrane</keyword>
<feature type="transmembrane region" description="Helical" evidence="1">
    <location>
        <begin position="112"/>
        <end position="131"/>
    </location>
</feature>
<sequence>MTMNKVANEHYDWVDATKGLGILLVIAGHTFSGYLYNAIYLFHMPMFFFIAGYLHRTENIAIFFKRKVSRLIKPYVFYLILFTLIILLKYYLDGALTLNCILHLLAKSLFGGVKLTGWEGVFWFVTVFMISQQLLNILLNYFSFRCCVFISMGLVIFAYMDSFYLSLKTPLGISLALFTTPIMLIGYAFRKENIVIPFLILLSLSILSMIVTFFYPNYMMLDIKHTEYGLFIIGFCVALVLSLLVIELCKNSLLEFDFLIFAGNYSLFIMFIHQFLKDVIIERLFSNVLAVYFGTVLLCFFLSFVIYLIKKKNILSKEVLQWVIG</sequence>
<dbReference type="Pfam" id="PF01757">
    <property type="entry name" value="Acyl_transf_3"/>
    <property type="match status" value="1"/>
</dbReference>
<gene>
    <name evidence="3" type="primary">wcqA</name>
</gene>
<dbReference type="PANTHER" id="PTHR37312:SF1">
    <property type="entry name" value="MEMBRANE-BOUND ACYLTRANSFERASE YKRP-RELATED"/>
    <property type="match status" value="1"/>
</dbReference>
<reference evidence="3" key="2">
    <citation type="journal article" date="2015" name="Sci. Rep.">
        <title>Genetic analysis of capsular polysaccharide synthesis gene clusters in 79 capsular types of Klebsiella spp.</title>
        <authorList>
            <person name="Pan Y.J."/>
            <person name="Lin T.L."/>
            <person name="Chen C.T."/>
            <person name="Chen Y.Y."/>
            <person name="Hsieh P.F."/>
            <person name="Hsu C.R."/>
            <person name="Wu M.C."/>
            <person name="Wang J.T."/>
        </authorList>
    </citation>
    <scope>NUCLEOTIDE SEQUENCE</scope>
    <source>
        <strain evidence="3">7730</strain>
    </source>
</reference>
<feature type="transmembrane region" description="Helical" evidence="1">
    <location>
        <begin position="138"/>
        <end position="159"/>
    </location>
</feature>
<feature type="transmembrane region" description="Helical" evidence="1">
    <location>
        <begin position="258"/>
        <end position="276"/>
    </location>
</feature>
<organism evidence="3">
    <name type="scientific">Klebsiella sp. 7730</name>
    <dbReference type="NCBI Taxonomy" id="1497819"/>
    <lineage>
        <taxon>Bacteria</taxon>
        <taxon>Pseudomonadati</taxon>
        <taxon>Pseudomonadota</taxon>
        <taxon>Gammaproteobacteria</taxon>
        <taxon>Enterobacterales</taxon>
        <taxon>Enterobacteriaceae</taxon>
        <taxon>Klebsiella/Raoultella group</taxon>
        <taxon>Klebsiella</taxon>
    </lineage>
</organism>
<protein>
    <submittedName>
        <fullName evidence="3">Acetyltransferase</fullName>
    </submittedName>
</protein>
<keyword evidence="3" id="KW-0808">Transferase</keyword>
<feature type="transmembrane region" description="Helical" evidence="1">
    <location>
        <begin position="228"/>
        <end position="246"/>
    </location>
</feature>
<dbReference type="EMBL" id="AB924581">
    <property type="protein sequence ID" value="BAT23828.1"/>
    <property type="molecule type" value="Genomic_DNA"/>
</dbReference>
<dbReference type="PANTHER" id="PTHR37312">
    <property type="entry name" value="MEMBRANE-BOUND ACYLTRANSFERASE YKRP-RELATED"/>
    <property type="match status" value="1"/>
</dbReference>
<keyword evidence="1" id="KW-1133">Transmembrane helix</keyword>
<name>A0A0P0YRQ9_9ENTR</name>
<reference evidence="3" key="1">
    <citation type="submission" date="2014-04" db="EMBL/GenBank/DDBJ databases">
        <authorList>
            <person name="Harrison E."/>
        </authorList>
    </citation>
    <scope>NUCLEOTIDE SEQUENCE</scope>
    <source>
        <strain evidence="3">7730</strain>
    </source>
</reference>
<evidence type="ECO:0000259" key="2">
    <source>
        <dbReference type="Pfam" id="PF01757"/>
    </source>
</evidence>
<accession>A0A0P0YRQ9</accession>
<feature type="transmembrane region" description="Helical" evidence="1">
    <location>
        <begin position="75"/>
        <end position="92"/>
    </location>
</feature>
<feature type="domain" description="Acyltransferase 3" evidence="2">
    <location>
        <begin position="12"/>
        <end position="307"/>
    </location>
</feature>
<feature type="transmembrane region" description="Helical" evidence="1">
    <location>
        <begin position="34"/>
        <end position="54"/>
    </location>
</feature>
<proteinExistence type="predicted"/>
<feature type="transmembrane region" description="Helical" evidence="1">
    <location>
        <begin position="196"/>
        <end position="216"/>
    </location>
</feature>
<feature type="transmembrane region" description="Helical" evidence="1">
    <location>
        <begin position="171"/>
        <end position="189"/>
    </location>
</feature>